<dbReference type="EMBL" id="JBITGY010000013">
    <property type="protein sequence ID" value="MFI6503892.1"/>
    <property type="molecule type" value="Genomic_DNA"/>
</dbReference>
<reference evidence="3 4" key="1">
    <citation type="submission" date="2024-10" db="EMBL/GenBank/DDBJ databases">
        <title>The Natural Products Discovery Center: Release of the First 8490 Sequenced Strains for Exploring Actinobacteria Biosynthetic Diversity.</title>
        <authorList>
            <person name="Kalkreuter E."/>
            <person name="Kautsar S.A."/>
            <person name="Yang D."/>
            <person name="Bader C.D."/>
            <person name="Teijaro C.N."/>
            <person name="Fluegel L."/>
            <person name="Davis C.M."/>
            <person name="Simpson J.R."/>
            <person name="Lauterbach L."/>
            <person name="Steele A.D."/>
            <person name="Gui C."/>
            <person name="Meng S."/>
            <person name="Li G."/>
            <person name="Viehrig K."/>
            <person name="Ye F."/>
            <person name="Su P."/>
            <person name="Kiefer A.F."/>
            <person name="Nichols A."/>
            <person name="Cepeda A.J."/>
            <person name="Yan W."/>
            <person name="Fan B."/>
            <person name="Jiang Y."/>
            <person name="Adhikari A."/>
            <person name="Zheng C.-J."/>
            <person name="Schuster L."/>
            <person name="Cowan T.M."/>
            <person name="Smanski M.J."/>
            <person name="Chevrette M.G."/>
            <person name="De Carvalho L.P.S."/>
            <person name="Shen B."/>
        </authorList>
    </citation>
    <scope>NUCLEOTIDE SEQUENCE [LARGE SCALE GENOMIC DNA]</scope>
    <source>
        <strain evidence="3 4">NPDC050545</strain>
    </source>
</reference>
<gene>
    <name evidence="3" type="ORF">ACIBG2_41360</name>
</gene>
<comment type="caution">
    <text evidence="3">The sequence shown here is derived from an EMBL/GenBank/DDBJ whole genome shotgun (WGS) entry which is preliminary data.</text>
</comment>
<organism evidence="3 4">
    <name type="scientific">Nonomuraea typhae</name>
    <dbReference type="NCBI Taxonomy" id="2603600"/>
    <lineage>
        <taxon>Bacteria</taxon>
        <taxon>Bacillati</taxon>
        <taxon>Actinomycetota</taxon>
        <taxon>Actinomycetes</taxon>
        <taxon>Streptosporangiales</taxon>
        <taxon>Streptosporangiaceae</taxon>
        <taxon>Nonomuraea</taxon>
    </lineage>
</organism>
<evidence type="ECO:0000256" key="2">
    <source>
        <dbReference type="ARBA" id="ARBA00023002"/>
    </source>
</evidence>
<evidence type="ECO:0000313" key="4">
    <source>
        <dbReference type="Proteomes" id="UP001612741"/>
    </source>
</evidence>
<evidence type="ECO:0000256" key="1">
    <source>
        <dbReference type="ARBA" id="ARBA00006484"/>
    </source>
</evidence>
<dbReference type="InterPro" id="IPR002347">
    <property type="entry name" value="SDR_fam"/>
</dbReference>
<evidence type="ECO:0000313" key="3">
    <source>
        <dbReference type="EMBL" id="MFI6503892.1"/>
    </source>
</evidence>
<comment type="similarity">
    <text evidence="1">Belongs to the short-chain dehydrogenases/reductases (SDR) family.</text>
</comment>
<sequence length="132" mass="13374">MNTDLNGRVVLITGASTGIGAATARAYGREGARVAITYRNNPDSAEKVAADVEAAGGQAYVGRLDLEDLTTVDHAVASVVERWGGVDVLVTNAVRWGGDGLIVFLGSGANGNLTGEVIRDGSAAARAPHIGG</sequence>
<dbReference type="Proteomes" id="UP001612741">
    <property type="component" value="Unassembled WGS sequence"/>
</dbReference>
<protein>
    <submittedName>
        <fullName evidence="3">SDR family NAD(P)-dependent oxidoreductase</fullName>
        <ecNumber evidence="3">1.1.1.-</ecNumber>
    </submittedName>
</protein>
<dbReference type="GO" id="GO:0016491">
    <property type="term" value="F:oxidoreductase activity"/>
    <property type="evidence" value="ECO:0007669"/>
    <property type="project" value="UniProtKB-KW"/>
</dbReference>
<dbReference type="SUPFAM" id="SSF51735">
    <property type="entry name" value="NAD(P)-binding Rossmann-fold domains"/>
    <property type="match status" value="1"/>
</dbReference>
<dbReference type="PANTHER" id="PTHR43639:SF1">
    <property type="entry name" value="SHORT-CHAIN DEHYDROGENASE_REDUCTASE FAMILY PROTEIN"/>
    <property type="match status" value="1"/>
</dbReference>
<dbReference type="RefSeq" id="WP_397089656.1">
    <property type="nucleotide sequence ID" value="NZ_JBITGY010000013.1"/>
</dbReference>
<dbReference type="EC" id="1.1.1.-" evidence="3"/>
<keyword evidence="4" id="KW-1185">Reference proteome</keyword>
<dbReference type="Gene3D" id="3.40.50.720">
    <property type="entry name" value="NAD(P)-binding Rossmann-like Domain"/>
    <property type="match status" value="1"/>
</dbReference>
<dbReference type="PRINTS" id="PR00081">
    <property type="entry name" value="GDHRDH"/>
</dbReference>
<dbReference type="InterPro" id="IPR036291">
    <property type="entry name" value="NAD(P)-bd_dom_sf"/>
</dbReference>
<dbReference type="Pfam" id="PF00106">
    <property type="entry name" value="adh_short"/>
    <property type="match status" value="1"/>
</dbReference>
<keyword evidence="2 3" id="KW-0560">Oxidoreductase</keyword>
<proteinExistence type="inferred from homology"/>
<name>A0ABW7Z6T4_9ACTN</name>
<dbReference type="PANTHER" id="PTHR43639">
    <property type="entry name" value="OXIDOREDUCTASE, SHORT-CHAIN DEHYDROGENASE/REDUCTASE FAMILY (AFU_ORTHOLOGUE AFUA_5G02870)"/>
    <property type="match status" value="1"/>
</dbReference>
<accession>A0ABW7Z6T4</accession>